<sequence length="120" mass="13594">MTEHEGSGRSEAMESIISRYDNLVIGEEKNEQVFEEGDDREEADNEGKACDDVVALGKPKTEERRVLDTRPAEVSEKHYGKARQLELLVVLGRTRVRTKYAVRLVVVCEDSTRGLDDIQE</sequence>
<protein>
    <submittedName>
        <fullName evidence="1">Uncharacterized protein</fullName>
    </submittedName>
</protein>
<reference evidence="1" key="1">
    <citation type="submission" date="2022-07" db="EMBL/GenBank/DDBJ databases">
        <authorList>
            <person name="Macas J."/>
            <person name="Novak P."/>
            <person name="Neumann P."/>
        </authorList>
    </citation>
    <scope>NUCLEOTIDE SEQUENCE</scope>
</reference>
<name>A0A9P1E3G3_CUSEU</name>
<evidence type="ECO:0000313" key="2">
    <source>
        <dbReference type="Proteomes" id="UP001152484"/>
    </source>
</evidence>
<evidence type="ECO:0000313" key="1">
    <source>
        <dbReference type="EMBL" id="CAH9077447.1"/>
    </source>
</evidence>
<proteinExistence type="predicted"/>
<accession>A0A9P1E3G3</accession>
<dbReference type="Proteomes" id="UP001152484">
    <property type="component" value="Unassembled WGS sequence"/>
</dbReference>
<dbReference type="AlphaFoldDB" id="A0A9P1E3G3"/>
<comment type="caution">
    <text evidence="1">The sequence shown here is derived from an EMBL/GenBank/DDBJ whole genome shotgun (WGS) entry which is preliminary data.</text>
</comment>
<keyword evidence="2" id="KW-1185">Reference proteome</keyword>
<gene>
    <name evidence="1" type="ORF">CEURO_LOCUS6322</name>
</gene>
<organism evidence="1 2">
    <name type="scientific">Cuscuta europaea</name>
    <name type="common">European dodder</name>
    <dbReference type="NCBI Taxonomy" id="41803"/>
    <lineage>
        <taxon>Eukaryota</taxon>
        <taxon>Viridiplantae</taxon>
        <taxon>Streptophyta</taxon>
        <taxon>Embryophyta</taxon>
        <taxon>Tracheophyta</taxon>
        <taxon>Spermatophyta</taxon>
        <taxon>Magnoliopsida</taxon>
        <taxon>eudicotyledons</taxon>
        <taxon>Gunneridae</taxon>
        <taxon>Pentapetalae</taxon>
        <taxon>asterids</taxon>
        <taxon>lamiids</taxon>
        <taxon>Solanales</taxon>
        <taxon>Convolvulaceae</taxon>
        <taxon>Cuscuteae</taxon>
        <taxon>Cuscuta</taxon>
        <taxon>Cuscuta subgen. Cuscuta</taxon>
    </lineage>
</organism>
<dbReference type="EMBL" id="CAMAPE010000010">
    <property type="protein sequence ID" value="CAH9077447.1"/>
    <property type="molecule type" value="Genomic_DNA"/>
</dbReference>